<name>R7Y9X0_9ACTN</name>
<keyword evidence="2" id="KW-0812">Transmembrane</keyword>
<feature type="region of interest" description="Disordered" evidence="1">
    <location>
        <begin position="92"/>
        <end position="122"/>
    </location>
</feature>
<keyword evidence="2" id="KW-1133">Transmembrane helix</keyword>
<evidence type="ECO:0000256" key="1">
    <source>
        <dbReference type="SAM" id="MobiDB-lite"/>
    </source>
</evidence>
<protein>
    <submittedName>
        <fullName evidence="3">Uncharacterized protein</fullName>
    </submittedName>
</protein>
<proteinExistence type="predicted"/>
<evidence type="ECO:0000256" key="2">
    <source>
        <dbReference type="SAM" id="Phobius"/>
    </source>
</evidence>
<reference evidence="3 4" key="1">
    <citation type="journal article" date="2013" name="Genome Announc.">
        <title>Draft Genome Sequence of a Benzothiophene-Desulfurizing Bacterium, Gordona terrae Strain C-6.</title>
        <authorList>
            <person name="Wang W."/>
            <person name="Ma T."/>
            <person name="Ren Y."/>
            <person name="Li G."/>
        </authorList>
    </citation>
    <scope>NUCLEOTIDE SEQUENCE [LARGE SCALE GENOMIC DNA]</scope>
    <source>
        <strain evidence="3 4">C-6</strain>
    </source>
</reference>
<gene>
    <name evidence="3" type="ORF">GTC6_10476</name>
</gene>
<dbReference type="OrthoDB" id="3830295at2"/>
<dbReference type="Proteomes" id="UP000013569">
    <property type="component" value="Unassembled WGS sequence"/>
</dbReference>
<dbReference type="PATRIC" id="fig|1316928.3.peg.2103"/>
<organism evidence="3 4">
    <name type="scientific">Gordonia terrae C-6</name>
    <dbReference type="NCBI Taxonomy" id="1316928"/>
    <lineage>
        <taxon>Bacteria</taxon>
        <taxon>Bacillati</taxon>
        <taxon>Actinomycetota</taxon>
        <taxon>Actinomycetes</taxon>
        <taxon>Mycobacteriales</taxon>
        <taxon>Gordoniaceae</taxon>
        <taxon>Gordonia</taxon>
    </lineage>
</organism>
<keyword evidence="2" id="KW-0472">Membrane</keyword>
<evidence type="ECO:0000313" key="4">
    <source>
        <dbReference type="Proteomes" id="UP000013569"/>
    </source>
</evidence>
<comment type="caution">
    <text evidence="3">The sequence shown here is derived from an EMBL/GenBank/DDBJ whole genome shotgun (WGS) entry which is preliminary data.</text>
</comment>
<dbReference type="AlphaFoldDB" id="R7Y9X0"/>
<feature type="transmembrane region" description="Helical" evidence="2">
    <location>
        <begin position="62"/>
        <end position="82"/>
    </location>
</feature>
<dbReference type="EMBL" id="AQPW01000010">
    <property type="protein sequence ID" value="EON32778.1"/>
    <property type="molecule type" value="Genomic_DNA"/>
</dbReference>
<evidence type="ECO:0000313" key="3">
    <source>
        <dbReference type="EMBL" id="EON32778.1"/>
    </source>
</evidence>
<accession>R7Y9X0</accession>
<sequence>MSVSEPAAGRGTYFDDPITIDEQTTMIPVSRRGFRGRPVAVGAYTVTGGVTTWTPAVDSGRVALIGVITGLVAATLGSAAVLRQPPWPRMTIEQSHLPRHGSPTTPSRRLRVGRLHGSAQHS</sequence>